<sequence length="114" mass="12203">MAKFTTVELYSSDAAASAAFMAEVFQYENTFYGDSYVDVHAGDGFTIAFETTSTEAAPPPLAIFQVTDLDDALSSVIAAGGIVTVEPFDFPGGRRFQFREPGGNELSVWVSVEA</sequence>
<dbReference type="SUPFAM" id="SSF54593">
    <property type="entry name" value="Glyoxalase/Bleomycin resistance protein/Dihydroxybiphenyl dioxygenase"/>
    <property type="match status" value="1"/>
</dbReference>
<dbReference type="RefSeq" id="WP_130455674.1">
    <property type="nucleotide sequence ID" value="NZ_QYAG01000003.1"/>
</dbReference>
<dbReference type="InterPro" id="IPR029068">
    <property type="entry name" value="Glyas_Bleomycin-R_OHBP_Dase"/>
</dbReference>
<dbReference type="InterPro" id="IPR037523">
    <property type="entry name" value="VOC_core"/>
</dbReference>
<dbReference type="Proteomes" id="UP000291832">
    <property type="component" value="Unassembled WGS sequence"/>
</dbReference>
<evidence type="ECO:0000313" key="2">
    <source>
        <dbReference type="EMBL" id="RZT60629.1"/>
    </source>
</evidence>
<evidence type="ECO:0000313" key="3">
    <source>
        <dbReference type="Proteomes" id="UP000291832"/>
    </source>
</evidence>
<dbReference type="InterPro" id="IPR052164">
    <property type="entry name" value="Anthracycline_SecMetBiosynth"/>
</dbReference>
<dbReference type="Pfam" id="PF00903">
    <property type="entry name" value="Glyoxalase"/>
    <property type="match status" value="1"/>
</dbReference>
<protein>
    <recommendedName>
        <fullName evidence="1">VOC domain-containing protein</fullName>
    </recommendedName>
</protein>
<dbReference type="Gene3D" id="3.10.180.10">
    <property type="entry name" value="2,3-Dihydroxybiphenyl 1,2-Dioxygenase, domain 1"/>
    <property type="match status" value="1"/>
</dbReference>
<dbReference type="InterPro" id="IPR004360">
    <property type="entry name" value="Glyas_Fos-R_dOase_dom"/>
</dbReference>
<reference evidence="2 3" key="1">
    <citation type="journal article" date="2015" name="Stand. Genomic Sci.">
        <title>Genomic Encyclopedia of Bacterial and Archaeal Type Strains, Phase III: the genomes of soil and plant-associated and newly described type strains.</title>
        <authorList>
            <person name="Whitman W.B."/>
            <person name="Woyke T."/>
            <person name="Klenk H.P."/>
            <person name="Zhou Y."/>
            <person name="Lilburn T.G."/>
            <person name="Beck B.J."/>
            <person name="De Vos P."/>
            <person name="Vandamme P."/>
            <person name="Eisen J.A."/>
            <person name="Garrity G."/>
            <person name="Hugenholtz P."/>
            <person name="Kyrpides N.C."/>
        </authorList>
    </citation>
    <scope>NUCLEOTIDE SEQUENCE [LARGE SCALE GENOMIC DNA]</scope>
    <source>
        <strain evidence="2 3">RF6</strain>
    </source>
</reference>
<name>A0A4V2FNA8_9MICO</name>
<keyword evidence="3" id="KW-1185">Reference proteome</keyword>
<feature type="domain" description="VOC" evidence="1">
    <location>
        <begin position="3"/>
        <end position="111"/>
    </location>
</feature>
<dbReference type="PANTHER" id="PTHR33993">
    <property type="entry name" value="GLYOXALASE-RELATED"/>
    <property type="match status" value="1"/>
</dbReference>
<proteinExistence type="predicted"/>
<dbReference type="AlphaFoldDB" id="A0A4V2FNA8"/>
<comment type="caution">
    <text evidence="2">The sequence shown here is derived from an EMBL/GenBank/DDBJ whole genome shotgun (WGS) entry which is preliminary data.</text>
</comment>
<dbReference type="OrthoDB" id="9793039at2"/>
<dbReference type="PROSITE" id="PS51819">
    <property type="entry name" value="VOC"/>
    <property type="match status" value="1"/>
</dbReference>
<dbReference type="EMBL" id="SHKI01000008">
    <property type="protein sequence ID" value="RZT60629.1"/>
    <property type="molecule type" value="Genomic_DNA"/>
</dbReference>
<evidence type="ECO:0000259" key="1">
    <source>
        <dbReference type="PROSITE" id="PS51819"/>
    </source>
</evidence>
<accession>A0A4V2FNA8</accession>
<gene>
    <name evidence="2" type="ORF">EV139_3075</name>
</gene>
<dbReference type="PANTHER" id="PTHR33993:SF1">
    <property type="entry name" value="GLYOXALASE FAMILY PROTEIN"/>
    <property type="match status" value="1"/>
</dbReference>
<organism evidence="2 3">
    <name type="scientific">Leucobacter luti</name>
    <dbReference type="NCBI Taxonomy" id="340320"/>
    <lineage>
        <taxon>Bacteria</taxon>
        <taxon>Bacillati</taxon>
        <taxon>Actinomycetota</taxon>
        <taxon>Actinomycetes</taxon>
        <taxon>Micrococcales</taxon>
        <taxon>Microbacteriaceae</taxon>
        <taxon>Leucobacter</taxon>
    </lineage>
</organism>